<keyword evidence="6 7" id="KW-0472">Membrane</keyword>
<feature type="transmembrane region" description="Helical" evidence="7">
    <location>
        <begin position="125"/>
        <end position="151"/>
    </location>
</feature>
<evidence type="ECO:0000313" key="10">
    <source>
        <dbReference type="Proteomes" id="UP000481360"/>
    </source>
</evidence>
<keyword evidence="3" id="KW-1003">Cell membrane</keyword>
<organism evidence="9 10">
    <name type="scientific">Lentzea alba</name>
    <dbReference type="NCBI Taxonomy" id="2714351"/>
    <lineage>
        <taxon>Bacteria</taxon>
        <taxon>Bacillati</taxon>
        <taxon>Actinomycetota</taxon>
        <taxon>Actinomycetes</taxon>
        <taxon>Pseudonocardiales</taxon>
        <taxon>Pseudonocardiaceae</taxon>
        <taxon>Lentzea</taxon>
    </lineage>
</organism>
<evidence type="ECO:0000313" key="9">
    <source>
        <dbReference type="EMBL" id="NGY64234.1"/>
    </source>
</evidence>
<dbReference type="AlphaFoldDB" id="A0A7C9VTM3"/>
<feature type="transmembrane region" description="Helical" evidence="7">
    <location>
        <begin position="229"/>
        <end position="251"/>
    </location>
</feature>
<reference evidence="9 10" key="1">
    <citation type="submission" date="2020-03" db="EMBL/GenBank/DDBJ databases">
        <title>Isolation and identification of active actinomycetes.</title>
        <authorList>
            <person name="Sun X."/>
        </authorList>
    </citation>
    <scope>NUCLEOTIDE SEQUENCE [LARGE SCALE GENOMIC DNA]</scope>
    <source>
        <strain evidence="9 10">NEAU-D13</strain>
    </source>
</reference>
<dbReference type="PROSITE" id="PS50928">
    <property type="entry name" value="ABC_TM1"/>
    <property type="match status" value="1"/>
</dbReference>
<proteinExistence type="inferred from homology"/>
<dbReference type="PANTHER" id="PTHR43163:SF3">
    <property type="entry name" value="PEPTIDE ABC TRANSPORTER PERMEASE PROTEIN"/>
    <property type="match status" value="1"/>
</dbReference>
<accession>A0A7C9VTM3</accession>
<dbReference type="CDD" id="cd06261">
    <property type="entry name" value="TM_PBP2"/>
    <property type="match status" value="1"/>
</dbReference>
<dbReference type="RefSeq" id="WP_166053047.1">
    <property type="nucleotide sequence ID" value="NZ_JAAMPJ010000012.1"/>
</dbReference>
<dbReference type="EMBL" id="JAAMPJ010000012">
    <property type="protein sequence ID" value="NGY64234.1"/>
    <property type="molecule type" value="Genomic_DNA"/>
</dbReference>
<dbReference type="Gene3D" id="1.10.3720.10">
    <property type="entry name" value="MetI-like"/>
    <property type="match status" value="1"/>
</dbReference>
<feature type="transmembrane region" description="Helical" evidence="7">
    <location>
        <begin position="97"/>
        <end position="118"/>
    </location>
</feature>
<dbReference type="GO" id="GO:0055085">
    <property type="term" value="P:transmembrane transport"/>
    <property type="evidence" value="ECO:0007669"/>
    <property type="project" value="InterPro"/>
</dbReference>
<feature type="transmembrane region" description="Helical" evidence="7">
    <location>
        <begin position="271"/>
        <end position="298"/>
    </location>
</feature>
<evidence type="ECO:0000256" key="1">
    <source>
        <dbReference type="ARBA" id="ARBA00004651"/>
    </source>
</evidence>
<dbReference type="InterPro" id="IPR045621">
    <property type="entry name" value="BPD_transp_1_N"/>
</dbReference>
<dbReference type="PANTHER" id="PTHR43163">
    <property type="entry name" value="DIPEPTIDE TRANSPORT SYSTEM PERMEASE PROTEIN DPPB-RELATED"/>
    <property type="match status" value="1"/>
</dbReference>
<feature type="domain" description="ABC transmembrane type-1" evidence="8">
    <location>
        <begin position="93"/>
        <end position="290"/>
    </location>
</feature>
<gene>
    <name evidence="9" type="ORF">G7043_35510</name>
</gene>
<evidence type="ECO:0000256" key="2">
    <source>
        <dbReference type="ARBA" id="ARBA00022448"/>
    </source>
</evidence>
<evidence type="ECO:0000256" key="4">
    <source>
        <dbReference type="ARBA" id="ARBA00022692"/>
    </source>
</evidence>
<dbReference type="InterPro" id="IPR000515">
    <property type="entry name" value="MetI-like"/>
</dbReference>
<protein>
    <submittedName>
        <fullName evidence="9">ABC transporter permease</fullName>
    </submittedName>
</protein>
<evidence type="ECO:0000256" key="7">
    <source>
        <dbReference type="RuleBase" id="RU363032"/>
    </source>
</evidence>
<dbReference type="Pfam" id="PF00528">
    <property type="entry name" value="BPD_transp_1"/>
    <property type="match status" value="1"/>
</dbReference>
<comment type="similarity">
    <text evidence="7">Belongs to the binding-protein-dependent transport system permease family.</text>
</comment>
<sequence>MGAALTIARAALTFLLVCLLVFVITNLLPGDAAVIAAGQRASPERIAALRAALRLDDPVWLRFGGWLSGAVRGDFGRSLLDGGPVAPVLWSRLGTTLYLAVPAWCLALVFGTTLAIVLRSAGAAALTVVAGLPEVVLAGGLVVVFATWLGWFPSVSLVPVGGTPADRPEVLVLPILALALPATAWLARLLRGPVADVMARPFVADAVLRGVPGGVVAFRHVLPHLAPPLAQAGAVLAGGVLTATSVVEAVFAYPGLGQLLASAVSTRDTPVIQAVAAVVTAVVLVGVLVADAVGVWVVRRVGAG</sequence>
<evidence type="ECO:0000256" key="5">
    <source>
        <dbReference type="ARBA" id="ARBA00022989"/>
    </source>
</evidence>
<comment type="subcellular location">
    <subcellularLocation>
        <location evidence="1 7">Cell membrane</location>
        <topology evidence="1 7">Multi-pass membrane protein</topology>
    </subcellularLocation>
</comment>
<evidence type="ECO:0000256" key="6">
    <source>
        <dbReference type="ARBA" id="ARBA00023136"/>
    </source>
</evidence>
<keyword evidence="5 7" id="KW-1133">Transmembrane helix</keyword>
<keyword evidence="4 7" id="KW-0812">Transmembrane</keyword>
<comment type="caution">
    <text evidence="9">The sequence shown here is derived from an EMBL/GenBank/DDBJ whole genome shotgun (WGS) entry which is preliminary data.</text>
</comment>
<keyword evidence="10" id="KW-1185">Reference proteome</keyword>
<dbReference type="Pfam" id="PF19300">
    <property type="entry name" value="BPD_transp_1_N"/>
    <property type="match status" value="1"/>
</dbReference>
<feature type="transmembrane region" description="Helical" evidence="7">
    <location>
        <begin position="171"/>
        <end position="190"/>
    </location>
</feature>
<dbReference type="InterPro" id="IPR035906">
    <property type="entry name" value="MetI-like_sf"/>
</dbReference>
<dbReference type="GO" id="GO:0005886">
    <property type="term" value="C:plasma membrane"/>
    <property type="evidence" value="ECO:0007669"/>
    <property type="project" value="UniProtKB-SubCell"/>
</dbReference>
<evidence type="ECO:0000256" key="3">
    <source>
        <dbReference type="ARBA" id="ARBA00022475"/>
    </source>
</evidence>
<name>A0A7C9VTM3_9PSEU</name>
<evidence type="ECO:0000259" key="8">
    <source>
        <dbReference type="PROSITE" id="PS50928"/>
    </source>
</evidence>
<dbReference type="Proteomes" id="UP000481360">
    <property type="component" value="Unassembled WGS sequence"/>
</dbReference>
<dbReference type="SUPFAM" id="SSF161098">
    <property type="entry name" value="MetI-like"/>
    <property type="match status" value="1"/>
</dbReference>
<keyword evidence="2 7" id="KW-0813">Transport</keyword>